<dbReference type="InterPro" id="IPR036582">
    <property type="entry name" value="Mao_N_sf"/>
</dbReference>
<feature type="signal peptide" evidence="1">
    <location>
        <begin position="1"/>
        <end position="24"/>
    </location>
</feature>
<organism evidence="3 4">
    <name type="scientific">Collibacillus ludicampi</name>
    <dbReference type="NCBI Taxonomy" id="2771369"/>
    <lineage>
        <taxon>Bacteria</taxon>
        <taxon>Bacillati</taxon>
        <taxon>Bacillota</taxon>
        <taxon>Bacilli</taxon>
        <taxon>Bacillales</taxon>
        <taxon>Alicyclobacillaceae</taxon>
        <taxon>Collibacillus</taxon>
    </lineage>
</organism>
<dbReference type="SUPFAM" id="SSF55383">
    <property type="entry name" value="Copper amine oxidase, domain N"/>
    <property type="match status" value="2"/>
</dbReference>
<keyword evidence="1" id="KW-0732">Signal</keyword>
<dbReference type="InterPro" id="IPR012854">
    <property type="entry name" value="Cu_amine_oxidase-like_N"/>
</dbReference>
<name>A0AAV4LCW2_9BACL</name>
<comment type="caution">
    <text evidence="3">The sequence shown here is derived from an EMBL/GenBank/DDBJ whole genome shotgun (WGS) entry which is preliminary data.</text>
</comment>
<protein>
    <submittedName>
        <fullName evidence="3">Copper amine oxidase-like protein</fullName>
    </submittedName>
</protein>
<sequence length="781" mass="79853">MKKGKKFLAVLSTSAMLASVPAVAGIAGTAVVAHAAASTVTAFTVPTIANSTTSGSYTTDLGTISMTIPGGALKKGDTVTLSLPHGFTFTTVNPNVGTVADSTYNVSVYQTQGSQGIAGLATVTPISNNQIKIVINNDPVSAVSGGSNTNGATSPTDDIKINVALHNITVNGPSSGPVNVTLAAPTSSAFPTGSVTVANVQSNGAVDVAVSDTTSGSNTFTFNLTLSEELAGSLKTDNNALKLKLPSGYVWDGLNGSVSQLYGDPANSVQIVSGTGTDTLYLKATNASESTASAFKIPLKFEVNDSTLTHNGPINVYISGTSTVNTTSAQVGTYGDYSASVSAASTPTILAGKSQQTIGDIIIKESVPGTFVDGRTVELTLPDSARWEDVFENAVANGGTPNSTSGPNASSTGWIPTINYTTTNGLNVTATYTGTDYRTLKLTFHGVGSQGNTDPGEVDIKNVQIATSARANGDINLSIGGTAGVTGTVKVATAQAPGTITVSDVKNVEPGKAGQAIGDITVTEAKAGAFDRDSVQGVANKDQVILKLDAPGVQWDQTPTVTVTSGDAHVTNVYTNGNLLVFTLDSASAAAPSTFKISGGTIKLDNTTPVGPIPVKLQGEAVDYAANKITAWSSDTTTVAKATVANVNTGLFGQTSGTAQFTIGSTSYTVNGQTLTADVAPYIKNNRTYVPVTYVAQALGVPLQNIIWNGNDSSVTIFKGSTVIRMVIGNNVLTVNGTPLTMDVAPEITNSRTFLPIAWLAQVLGVPYNWDATNQTISLGN</sequence>
<dbReference type="EMBL" id="BOQE01000001">
    <property type="protein sequence ID" value="GIM45670.1"/>
    <property type="molecule type" value="Genomic_DNA"/>
</dbReference>
<reference evidence="3" key="1">
    <citation type="journal article" date="2023" name="Int. J. Syst. Evol. Microbiol.">
        <title>Collibacillus ludicampi gen. nov., sp. nov., a new soil bacterium of the family Alicyclobacillaceae.</title>
        <authorList>
            <person name="Jojima T."/>
            <person name="Ioku Y."/>
            <person name="Fukuta Y."/>
            <person name="Shirasaka N."/>
            <person name="Matsumura Y."/>
            <person name="Mori M."/>
        </authorList>
    </citation>
    <scope>NUCLEOTIDE SEQUENCE</scope>
    <source>
        <strain evidence="3">TP075</strain>
    </source>
</reference>
<feature type="chain" id="PRO_5043652100" evidence="1">
    <location>
        <begin position="25"/>
        <end position="781"/>
    </location>
</feature>
<accession>A0AAV4LCW2</accession>
<dbReference type="RefSeq" id="WP_282198850.1">
    <property type="nucleotide sequence ID" value="NZ_BOQE01000001.1"/>
</dbReference>
<evidence type="ECO:0000259" key="2">
    <source>
        <dbReference type="Pfam" id="PF07833"/>
    </source>
</evidence>
<evidence type="ECO:0000313" key="3">
    <source>
        <dbReference type="EMBL" id="GIM45670.1"/>
    </source>
</evidence>
<evidence type="ECO:0000313" key="4">
    <source>
        <dbReference type="Proteomes" id="UP001057291"/>
    </source>
</evidence>
<keyword evidence="4" id="KW-1185">Reference proteome</keyword>
<dbReference type="Gene3D" id="3.30.457.10">
    <property type="entry name" value="Copper amine oxidase-like, N-terminal domain"/>
    <property type="match status" value="2"/>
</dbReference>
<gene>
    <name evidence="3" type="ORF">DNHGIG_12190</name>
</gene>
<feature type="domain" description="Copper amine oxidase-like N-terminal" evidence="2">
    <location>
        <begin position="669"/>
        <end position="778"/>
    </location>
</feature>
<dbReference type="Proteomes" id="UP001057291">
    <property type="component" value="Unassembled WGS sequence"/>
</dbReference>
<dbReference type="AlphaFoldDB" id="A0AAV4LCW2"/>
<evidence type="ECO:0000256" key="1">
    <source>
        <dbReference type="SAM" id="SignalP"/>
    </source>
</evidence>
<dbReference type="Pfam" id="PF07833">
    <property type="entry name" value="Cu_amine_oxidN1"/>
    <property type="match status" value="1"/>
</dbReference>
<proteinExistence type="predicted"/>